<gene>
    <name evidence="1" type="ORF">J4P90_26135</name>
</gene>
<dbReference type="RefSeq" id="WP_208019591.1">
    <property type="nucleotide sequence ID" value="NZ_JAGDQJ010000069.1"/>
</dbReference>
<comment type="caution">
    <text evidence="1">The sequence shown here is derived from an EMBL/GenBank/DDBJ whole genome shotgun (WGS) entry which is preliminary data.</text>
</comment>
<dbReference type="Proteomes" id="UP000677611">
    <property type="component" value="Unassembled WGS sequence"/>
</dbReference>
<evidence type="ECO:0008006" key="3">
    <source>
        <dbReference type="Google" id="ProtNLM"/>
    </source>
</evidence>
<organism evidence="1 2">
    <name type="scientific">Bacillus arachidis</name>
    <dbReference type="NCBI Taxonomy" id="2819290"/>
    <lineage>
        <taxon>Bacteria</taxon>
        <taxon>Bacillati</taxon>
        <taxon>Bacillota</taxon>
        <taxon>Bacilli</taxon>
        <taxon>Bacillales</taxon>
        <taxon>Bacillaceae</taxon>
        <taxon>Bacillus</taxon>
    </lineage>
</organism>
<dbReference type="EMBL" id="JAGDQJ010000069">
    <property type="protein sequence ID" value="MBO1628595.1"/>
    <property type="molecule type" value="Genomic_DNA"/>
</dbReference>
<accession>A0ABS3P689</accession>
<evidence type="ECO:0000313" key="2">
    <source>
        <dbReference type="Proteomes" id="UP000677611"/>
    </source>
</evidence>
<protein>
    <recommendedName>
        <fullName evidence="3">WXG100 family type VII secretion target</fullName>
    </recommendedName>
</protein>
<reference evidence="1 2" key="1">
    <citation type="submission" date="2021-03" db="EMBL/GenBank/DDBJ databases">
        <title>Identification of novel Bacillus strains.</title>
        <authorList>
            <person name="Xiao Z."/>
            <person name="Li Y."/>
            <person name="Shen J."/>
        </authorList>
    </citation>
    <scope>NUCLEOTIDE SEQUENCE [LARGE SCALE GENOMIC DNA]</scope>
    <source>
        <strain evidence="1 2">SY8</strain>
    </source>
</reference>
<proteinExistence type="predicted"/>
<keyword evidence="2" id="KW-1185">Reference proteome</keyword>
<evidence type="ECO:0000313" key="1">
    <source>
        <dbReference type="EMBL" id="MBO1628595.1"/>
    </source>
</evidence>
<sequence length="99" mass="11545">MKNYDVIDHAVDVLGAQNDLVKCISDLENHRKNLRSIKTVLADRWDGNTSKEVERRLTELESQLVYRIDAFRNIEGDLEKYRKATEALSNQFLMMGPKY</sequence>
<name>A0ABS3P689_9BACI</name>